<dbReference type="PANTHER" id="PTHR33169:SF13">
    <property type="entry name" value="PADR-FAMILY TRANSCRIPTIONAL REGULATOR"/>
    <property type="match status" value="1"/>
</dbReference>
<reference evidence="2 3" key="1">
    <citation type="submission" date="2019-08" db="EMBL/GenBank/DDBJ databases">
        <title>In-depth cultivation of the pig gut microbiome towards novel bacterial diversity and tailored functional studies.</title>
        <authorList>
            <person name="Wylensek D."/>
            <person name="Hitch T.C.A."/>
            <person name="Clavel T."/>
        </authorList>
    </citation>
    <scope>NUCLEOTIDE SEQUENCE [LARGE SCALE GENOMIC DNA]</scope>
    <source>
        <strain evidence="2 3">BL-389-WT-3D</strain>
    </source>
</reference>
<evidence type="ECO:0000259" key="1">
    <source>
        <dbReference type="Pfam" id="PF03551"/>
    </source>
</evidence>
<feature type="domain" description="Transcription regulator PadR N-terminal" evidence="1">
    <location>
        <begin position="15"/>
        <end position="87"/>
    </location>
</feature>
<dbReference type="InterPro" id="IPR036390">
    <property type="entry name" value="WH_DNA-bd_sf"/>
</dbReference>
<dbReference type="InterPro" id="IPR052509">
    <property type="entry name" value="Metal_resp_DNA-bind_regulator"/>
</dbReference>
<dbReference type="Pfam" id="PF03551">
    <property type="entry name" value="PadR"/>
    <property type="match status" value="1"/>
</dbReference>
<dbReference type="PANTHER" id="PTHR33169">
    <property type="entry name" value="PADR-FAMILY TRANSCRIPTIONAL REGULATOR"/>
    <property type="match status" value="1"/>
</dbReference>
<evidence type="ECO:0000313" key="2">
    <source>
        <dbReference type="EMBL" id="MSS40676.1"/>
    </source>
</evidence>
<accession>A0A844F6V9</accession>
<dbReference type="Gene3D" id="1.10.10.10">
    <property type="entry name" value="Winged helix-like DNA-binding domain superfamily/Winged helix DNA-binding domain"/>
    <property type="match status" value="1"/>
</dbReference>
<name>A0A844F6V9_CLOSV</name>
<dbReference type="AlphaFoldDB" id="A0A844F6V9"/>
<dbReference type="InterPro" id="IPR005149">
    <property type="entry name" value="Tscrpt_reg_PadR_N"/>
</dbReference>
<comment type="caution">
    <text evidence="2">The sequence shown here is derived from an EMBL/GenBank/DDBJ whole genome shotgun (WGS) entry which is preliminary data.</text>
</comment>
<proteinExistence type="predicted"/>
<dbReference type="SUPFAM" id="SSF46785">
    <property type="entry name" value="Winged helix' DNA-binding domain"/>
    <property type="match status" value="1"/>
</dbReference>
<sequence length="108" mass="12176">MGKKVEPLTESYFYILLCLANGPNHGYGIMQRTKELSAGEVKIGSGTMYGATGNMTKKGWIVESKGSTEDSDRRRMYELTEEGREILDTEIRRLRRLLADAEEVLEGK</sequence>
<organism evidence="2 3">
    <name type="scientific">Clostridium scindens (strain JCM 10418 / VPI 12708)</name>
    <dbReference type="NCBI Taxonomy" id="29347"/>
    <lineage>
        <taxon>Bacteria</taxon>
        <taxon>Bacillati</taxon>
        <taxon>Bacillota</taxon>
        <taxon>Clostridia</taxon>
        <taxon>Lachnospirales</taxon>
        <taxon>Lachnospiraceae</taxon>
    </lineage>
</organism>
<gene>
    <name evidence="2" type="ORF">FYJ37_10015</name>
</gene>
<protein>
    <submittedName>
        <fullName evidence="2">PadR family transcriptional regulator</fullName>
    </submittedName>
</protein>
<dbReference type="Proteomes" id="UP000462363">
    <property type="component" value="Unassembled WGS sequence"/>
</dbReference>
<dbReference type="EMBL" id="VUMB01000018">
    <property type="protein sequence ID" value="MSS40676.1"/>
    <property type="molecule type" value="Genomic_DNA"/>
</dbReference>
<evidence type="ECO:0000313" key="3">
    <source>
        <dbReference type="Proteomes" id="UP000462363"/>
    </source>
</evidence>
<dbReference type="RefSeq" id="WP_009249102.1">
    <property type="nucleotide sequence ID" value="NZ_CAMBVY010000014.1"/>
</dbReference>
<dbReference type="InterPro" id="IPR036388">
    <property type="entry name" value="WH-like_DNA-bd_sf"/>
</dbReference>